<name>A0A667Y2G1_9TELE</name>
<keyword evidence="6 11" id="KW-0472">Membrane</keyword>
<reference evidence="13" key="2">
    <citation type="submission" date="2025-08" db="UniProtKB">
        <authorList>
            <consortium name="Ensembl"/>
        </authorList>
    </citation>
    <scope>IDENTIFICATION</scope>
</reference>
<evidence type="ECO:0000256" key="12">
    <source>
        <dbReference type="SAM" id="SignalP"/>
    </source>
</evidence>
<comment type="function">
    <text evidence="9">Essential fertilization factor required for male fertility. Part of a conserved trimeric sperm complex with the essential fertilization factors IZUMO1 and SPACA6 which bridges sperm and oocyte membranes during fertilization by binding to IZUMO1R/JUNO on the oocyte.</text>
</comment>
<dbReference type="PANTHER" id="PTHR35670:SF1">
    <property type="entry name" value="TRANSMEMBRANE PROTEIN 81"/>
    <property type="match status" value="1"/>
</dbReference>
<keyword evidence="14" id="KW-1185">Reference proteome</keyword>
<dbReference type="GeneTree" id="ENSGT00390000006349"/>
<evidence type="ECO:0000256" key="10">
    <source>
        <dbReference type="ARBA" id="ARBA00050022"/>
    </source>
</evidence>
<dbReference type="InterPro" id="IPR039293">
    <property type="entry name" value="TMEM81"/>
</dbReference>
<feature type="transmembrane region" description="Helical" evidence="11">
    <location>
        <begin position="196"/>
        <end position="218"/>
    </location>
</feature>
<sequence>MKLRLILLLLCLLLRRPSTSAEEAEEALAEVIVDSSPCSATCGLGVKTQTLCFLKGGTVSKVCRERKAKCLESWQCGLRTVTVTTGQRLVLDLCLVCLSRRRVSWRYARGVISSDDALFKASVMCQSCFVGTYRCEVQDAALRRVKRAYWGVRVLPQDVLNLHYDSSLARWQWADGFQNRTAATDLLTSGFWCVKVISFSLTGLVVGSLLLLLCCWAMRRPRPRR</sequence>
<accession>A0A667Y2G1</accession>
<organism evidence="13 14">
    <name type="scientific">Myripristis murdjan</name>
    <name type="common">pinecone soldierfish</name>
    <dbReference type="NCBI Taxonomy" id="586833"/>
    <lineage>
        <taxon>Eukaryota</taxon>
        <taxon>Metazoa</taxon>
        <taxon>Chordata</taxon>
        <taxon>Craniata</taxon>
        <taxon>Vertebrata</taxon>
        <taxon>Euteleostomi</taxon>
        <taxon>Actinopterygii</taxon>
        <taxon>Neopterygii</taxon>
        <taxon>Teleostei</taxon>
        <taxon>Neoteleostei</taxon>
        <taxon>Acanthomorphata</taxon>
        <taxon>Holocentriformes</taxon>
        <taxon>Holocentridae</taxon>
        <taxon>Myripristis</taxon>
    </lineage>
</organism>
<evidence type="ECO:0000313" key="14">
    <source>
        <dbReference type="Proteomes" id="UP000472263"/>
    </source>
</evidence>
<feature type="chain" id="PRO_5025659592" description="Transmembrane protein 81" evidence="12">
    <location>
        <begin position="22"/>
        <end position="225"/>
    </location>
</feature>
<evidence type="ECO:0000256" key="8">
    <source>
        <dbReference type="ARBA" id="ARBA00023319"/>
    </source>
</evidence>
<evidence type="ECO:0000256" key="5">
    <source>
        <dbReference type="ARBA" id="ARBA00022989"/>
    </source>
</evidence>
<proteinExistence type="predicted"/>
<dbReference type="Proteomes" id="UP000472263">
    <property type="component" value="Chromosome 7"/>
</dbReference>
<evidence type="ECO:0000256" key="9">
    <source>
        <dbReference type="ARBA" id="ARBA00049937"/>
    </source>
</evidence>
<dbReference type="AlphaFoldDB" id="A0A667Y2G1"/>
<feature type="signal peptide" evidence="12">
    <location>
        <begin position="1"/>
        <end position="21"/>
    </location>
</feature>
<evidence type="ECO:0000256" key="7">
    <source>
        <dbReference type="ARBA" id="ARBA00023157"/>
    </source>
</evidence>
<dbReference type="GO" id="GO:0005886">
    <property type="term" value="C:plasma membrane"/>
    <property type="evidence" value="ECO:0007669"/>
    <property type="project" value="UniProtKB-SubCell"/>
</dbReference>
<dbReference type="InParanoid" id="A0A667Y2G1"/>
<evidence type="ECO:0000313" key="13">
    <source>
        <dbReference type="Ensembl" id="ENSMMDP00005024090.1"/>
    </source>
</evidence>
<evidence type="ECO:0000256" key="1">
    <source>
        <dbReference type="ARBA" id="ARBA00004251"/>
    </source>
</evidence>
<gene>
    <name evidence="13" type="primary">tmem81</name>
</gene>
<dbReference type="Ensembl" id="ENSMMDT00005024610.1">
    <property type="protein sequence ID" value="ENSMMDP00005024090.1"/>
    <property type="gene ID" value="ENSMMDG00005011608.1"/>
</dbReference>
<evidence type="ECO:0000256" key="2">
    <source>
        <dbReference type="ARBA" id="ARBA00022475"/>
    </source>
</evidence>
<comment type="subcellular location">
    <subcellularLocation>
        <location evidence="1">Cell membrane</location>
        <topology evidence="1">Single-pass type I membrane protein</topology>
    </subcellularLocation>
</comment>
<keyword evidence="5 11" id="KW-1133">Transmembrane helix</keyword>
<evidence type="ECO:0000256" key="6">
    <source>
        <dbReference type="ARBA" id="ARBA00023136"/>
    </source>
</evidence>
<protein>
    <recommendedName>
        <fullName evidence="10">Transmembrane protein 81</fullName>
    </recommendedName>
</protein>
<reference evidence="13" key="1">
    <citation type="submission" date="2019-06" db="EMBL/GenBank/DDBJ databases">
        <authorList>
            <consortium name="Wellcome Sanger Institute Data Sharing"/>
        </authorList>
    </citation>
    <scope>NUCLEOTIDE SEQUENCE [LARGE SCALE GENOMIC DNA]</scope>
</reference>
<evidence type="ECO:0000256" key="3">
    <source>
        <dbReference type="ARBA" id="ARBA00022692"/>
    </source>
</evidence>
<dbReference type="FunCoup" id="A0A667Y2G1">
    <property type="interactions" value="1078"/>
</dbReference>
<reference evidence="13" key="3">
    <citation type="submission" date="2025-09" db="UniProtKB">
        <authorList>
            <consortium name="Ensembl"/>
        </authorList>
    </citation>
    <scope>IDENTIFICATION</scope>
</reference>
<evidence type="ECO:0000256" key="4">
    <source>
        <dbReference type="ARBA" id="ARBA00022729"/>
    </source>
</evidence>
<keyword evidence="3 11" id="KW-0812">Transmembrane</keyword>
<keyword evidence="2" id="KW-1003">Cell membrane</keyword>
<keyword evidence="8" id="KW-0393">Immunoglobulin domain</keyword>
<keyword evidence="4 12" id="KW-0732">Signal</keyword>
<evidence type="ECO:0000256" key="11">
    <source>
        <dbReference type="SAM" id="Phobius"/>
    </source>
</evidence>
<dbReference type="PANTHER" id="PTHR35670">
    <property type="entry name" value="TRANSMEMBRANE PROTEIN 81"/>
    <property type="match status" value="1"/>
</dbReference>
<keyword evidence="7" id="KW-1015">Disulfide bond</keyword>